<organism evidence="1 2">
    <name type="scientific">Glossina austeni</name>
    <name type="common">Savannah tsetse fly</name>
    <dbReference type="NCBI Taxonomy" id="7395"/>
    <lineage>
        <taxon>Eukaryota</taxon>
        <taxon>Metazoa</taxon>
        <taxon>Ecdysozoa</taxon>
        <taxon>Arthropoda</taxon>
        <taxon>Hexapoda</taxon>
        <taxon>Insecta</taxon>
        <taxon>Pterygota</taxon>
        <taxon>Neoptera</taxon>
        <taxon>Endopterygota</taxon>
        <taxon>Diptera</taxon>
        <taxon>Brachycera</taxon>
        <taxon>Muscomorpha</taxon>
        <taxon>Hippoboscoidea</taxon>
        <taxon>Glossinidae</taxon>
        <taxon>Glossina</taxon>
    </lineage>
</organism>
<evidence type="ECO:0000313" key="1">
    <source>
        <dbReference type="EnsemblMetazoa" id="GAUT010828-PA"/>
    </source>
</evidence>
<proteinExistence type="predicted"/>
<dbReference type="EnsemblMetazoa" id="GAUT010828-RA">
    <property type="protein sequence ID" value="GAUT010828-PA"/>
    <property type="gene ID" value="GAUT010828"/>
</dbReference>
<name>A0A1A9UP27_GLOAU</name>
<reference evidence="1" key="1">
    <citation type="submission" date="2020-05" db="UniProtKB">
        <authorList>
            <consortium name="EnsemblMetazoa"/>
        </authorList>
    </citation>
    <scope>IDENTIFICATION</scope>
    <source>
        <strain evidence="1">TTRI</strain>
    </source>
</reference>
<dbReference type="AlphaFoldDB" id="A0A1A9UP27"/>
<dbReference type="VEuPathDB" id="VectorBase:GAUT010828"/>
<dbReference type="Proteomes" id="UP000078200">
    <property type="component" value="Unassembled WGS sequence"/>
</dbReference>
<evidence type="ECO:0000313" key="2">
    <source>
        <dbReference type="Proteomes" id="UP000078200"/>
    </source>
</evidence>
<accession>A0A1A9UP27</accession>
<keyword evidence="2" id="KW-1185">Reference proteome</keyword>
<sequence length="136" mass="15284">MQIHGTSACLLQKVVKMGVCVWQLLIEAKFGKQVSELLLVRAERSARATPICEGIINSVSKLENFDYETRIRKASEHTNVDTLSRLLFKDQYHRIEELCLVGDEVLGALPVIANVLQEALNNVKGTENLIDCIIYQ</sequence>
<protein>
    <submittedName>
        <fullName evidence="1">Uncharacterized protein</fullName>
    </submittedName>
</protein>